<dbReference type="AlphaFoldDB" id="A0A1Q2KY70"/>
<accession>A0A1Q2KY70</accession>
<evidence type="ECO:0000313" key="3">
    <source>
        <dbReference type="Proteomes" id="UP000188184"/>
    </source>
</evidence>
<reference evidence="2 3" key="1">
    <citation type="submission" date="2017-02" db="EMBL/GenBank/DDBJ databases">
        <title>The complete genomic sequence of a novel cold adapted crude oil-degrading bacterium Planococcus qaidamina Y42.</title>
        <authorList>
            <person name="Yang R."/>
        </authorList>
    </citation>
    <scope>NUCLEOTIDE SEQUENCE [LARGE SCALE GENOMIC DNA]</scope>
    <source>
        <strain evidence="2 3">Y42</strain>
    </source>
</reference>
<proteinExistence type="inferred from homology"/>
<gene>
    <name evidence="2" type="ORF">B0X71_08200</name>
</gene>
<dbReference type="PIRSF" id="PIRSF034852">
    <property type="entry name" value="UCP034852"/>
    <property type="match status" value="1"/>
</dbReference>
<organism evidence="2 3">
    <name type="scientific">Planococcus lenghuensis</name>
    <dbReference type="NCBI Taxonomy" id="2213202"/>
    <lineage>
        <taxon>Bacteria</taxon>
        <taxon>Bacillati</taxon>
        <taxon>Bacillota</taxon>
        <taxon>Bacilli</taxon>
        <taxon>Bacillales</taxon>
        <taxon>Caryophanaceae</taxon>
        <taxon>Planococcus</taxon>
    </lineage>
</organism>
<evidence type="ECO:0008006" key="4">
    <source>
        <dbReference type="Google" id="ProtNLM"/>
    </source>
</evidence>
<protein>
    <recommendedName>
        <fullName evidence="4">FeS cluster biogenesis domain-containing protein</fullName>
    </recommendedName>
</protein>
<evidence type="ECO:0000313" key="2">
    <source>
        <dbReference type="EMBL" id="AQQ53076.1"/>
    </source>
</evidence>
<dbReference type="Proteomes" id="UP000188184">
    <property type="component" value="Chromosome"/>
</dbReference>
<dbReference type="EMBL" id="CP019640">
    <property type="protein sequence ID" value="AQQ53076.1"/>
    <property type="molecule type" value="Genomic_DNA"/>
</dbReference>
<dbReference type="KEGG" id="pmar:B0X71_08200"/>
<dbReference type="SUPFAM" id="SSF89360">
    <property type="entry name" value="HesB-like domain"/>
    <property type="match status" value="1"/>
</dbReference>
<comment type="similarity">
    <text evidence="1">Belongs to the HesB/IscA family.</text>
</comment>
<evidence type="ECO:0000256" key="1">
    <source>
        <dbReference type="ARBA" id="ARBA00006718"/>
    </source>
</evidence>
<dbReference type="InterPro" id="IPR008326">
    <property type="entry name" value="PdhI-like"/>
</dbReference>
<dbReference type="InterPro" id="IPR035903">
    <property type="entry name" value="HesB-like_dom_sf"/>
</dbReference>
<dbReference type="OrthoDB" id="1645729at2"/>
<keyword evidence="3" id="KW-1185">Reference proteome</keyword>
<sequence length="97" mass="11180">MDIVVSKEALNWFKDEMEAEPGENIRFFARYGGSSKLHAGFSLGVTKDTPDEAAAESTYDNLLFFVEERDKWYFDGHNLHVLFNESTGELEYDYKKA</sequence>
<name>A0A1Q2KY70_9BACL</name>